<dbReference type="AlphaFoldDB" id="A0A0D8FXN7"/>
<reference evidence="2 3" key="1">
    <citation type="submission" date="2015-01" db="EMBL/GenBank/DDBJ databases">
        <title>Draft genome of the acidophilic iron oxidizer Ferrimicrobium acidiphilum strain T23.</title>
        <authorList>
            <person name="Poehlein A."/>
            <person name="Eisen S."/>
            <person name="Schloemann M."/>
            <person name="Johnson B.D."/>
            <person name="Daniel R."/>
            <person name="Muehling M."/>
        </authorList>
    </citation>
    <scope>NUCLEOTIDE SEQUENCE [LARGE SCALE GENOMIC DNA]</scope>
    <source>
        <strain evidence="2 3">T23</strain>
    </source>
</reference>
<dbReference type="Pfam" id="PF11255">
    <property type="entry name" value="DUF3054"/>
    <property type="match status" value="1"/>
</dbReference>
<feature type="transmembrane region" description="Helical" evidence="1">
    <location>
        <begin position="15"/>
        <end position="32"/>
    </location>
</feature>
<dbReference type="EMBL" id="JXUW01000001">
    <property type="protein sequence ID" value="KJE78038.1"/>
    <property type="molecule type" value="Genomic_DNA"/>
</dbReference>
<dbReference type="GeneID" id="78371390"/>
<keyword evidence="1" id="KW-1133">Transmembrane helix</keyword>
<sequence>MNQVNRNRAGSRAQGAWMILLDLLAVLIFVSVGRDVHGHVDNLAGIASTAWPFATGVVVGWLVTRHWRSPLGWSAVIVWLATVAVGMTLRVVTNQGIAIPFIFVSLGYFALTELGWRIAGVSWLRWRRRSPS</sequence>
<dbReference type="InterPro" id="IPR021414">
    <property type="entry name" value="DUF3054"/>
</dbReference>
<evidence type="ECO:0000256" key="1">
    <source>
        <dbReference type="SAM" id="Phobius"/>
    </source>
</evidence>
<feature type="transmembrane region" description="Helical" evidence="1">
    <location>
        <begin position="71"/>
        <end position="91"/>
    </location>
</feature>
<accession>A0A0D8FXN7</accession>
<name>A0A0D8FXN7_9ACTN</name>
<keyword evidence="1" id="KW-0812">Transmembrane</keyword>
<keyword evidence="3" id="KW-1185">Reference proteome</keyword>
<evidence type="ECO:0000313" key="3">
    <source>
        <dbReference type="Proteomes" id="UP000032336"/>
    </source>
</evidence>
<gene>
    <name evidence="2" type="ORF">FEAC_00270</name>
</gene>
<evidence type="ECO:0000313" key="2">
    <source>
        <dbReference type="EMBL" id="KJE78038.1"/>
    </source>
</evidence>
<dbReference type="eggNOG" id="ENOG503310N">
    <property type="taxonomic scope" value="Bacteria"/>
</dbReference>
<comment type="caution">
    <text evidence="2">The sequence shown here is derived from an EMBL/GenBank/DDBJ whole genome shotgun (WGS) entry which is preliminary data.</text>
</comment>
<keyword evidence="1" id="KW-0472">Membrane</keyword>
<evidence type="ECO:0008006" key="4">
    <source>
        <dbReference type="Google" id="ProtNLM"/>
    </source>
</evidence>
<feature type="transmembrane region" description="Helical" evidence="1">
    <location>
        <begin position="44"/>
        <end position="64"/>
    </location>
</feature>
<dbReference type="Proteomes" id="UP000032336">
    <property type="component" value="Unassembled WGS sequence"/>
</dbReference>
<protein>
    <recommendedName>
        <fullName evidence="4">DUF3054 domain-containing protein</fullName>
    </recommendedName>
</protein>
<dbReference type="RefSeq" id="WP_201773809.1">
    <property type="nucleotide sequence ID" value="NZ_JQKF01000001.1"/>
</dbReference>
<organism evidence="2 3">
    <name type="scientific">Ferrimicrobium acidiphilum DSM 19497</name>
    <dbReference type="NCBI Taxonomy" id="1121877"/>
    <lineage>
        <taxon>Bacteria</taxon>
        <taxon>Bacillati</taxon>
        <taxon>Actinomycetota</taxon>
        <taxon>Acidimicrobiia</taxon>
        <taxon>Acidimicrobiales</taxon>
        <taxon>Acidimicrobiaceae</taxon>
        <taxon>Ferrimicrobium</taxon>
    </lineage>
</organism>
<feature type="transmembrane region" description="Helical" evidence="1">
    <location>
        <begin position="97"/>
        <end position="119"/>
    </location>
</feature>
<proteinExistence type="predicted"/>
<dbReference type="STRING" id="1121877.FEAC_00270"/>